<dbReference type="Pfam" id="PF00908">
    <property type="entry name" value="dTDP_sugar_isom"/>
    <property type="match status" value="1"/>
</dbReference>
<dbReference type="InterPro" id="IPR011051">
    <property type="entry name" value="RmlC_Cupin_sf"/>
</dbReference>
<dbReference type="Gene3D" id="2.60.120.10">
    <property type="entry name" value="Jelly Rolls"/>
    <property type="match status" value="1"/>
</dbReference>
<name>A0A383A6S8_9ZZZZ</name>
<dbReference type="PANTHER" id="PTHR21047">
    <property type="entry name" value="DTDP-6-DEOXY-D-GLUCOSE-3,5 EPIMERASE"/>
    <property type="match status" value="1"/>
</dbReference>
<protein>
    <recommendedName>
        <fullName evidence="2">dTDP-4-dehydrorhamnose 3,5-epimerase</fullName>
    </recommendedName>
</protein>
<dbReference type="InterPro" id="IPR000888">
    <property type="entry name" value="RmlC-like"/>
</dbReference>
<dbReference type="InterPro" id="IPR014710">
    <property type="entry name" value="RmlC-like_jellyroll"/>
</dbReference>
<dbReference type="PANTHER" id="PTHR21047:SF2">
    <property type="entry name" value="THYMIDINE DIPHOSPHO-4-KETO-RHAMNOSE 3,5-EPIMERASE"/>
    <property type="match status" value="1"/>
</dbReference>
<proteinExistence type="predicted"/>
<organism evidence="1">
    <name type="scientific">marine metagenome</name>
    <dbReference type="NCBI Taxonomy" id="408172"/>
    <lineage>
        <taxon>unclassified sequences</taxon>
        <taxon>metagenomes</taxon>
        <taxon>ecological metagenomes</taxon>
    </lineage>
</organism>
<dbReference type="AlphaFoldDB" id="A0A383A6S8"/>
<dbReference type="NCBIfam" id="TIGR01221">
    <property type="entry name" value="rmlC"/>
    <property type="match status" value="1"/>
</dbReference>
<sequence length="182" mass="20984">MIFNELPLKGAYTIDLEKREDGRGFFARYWCKKKFEELGLDTNIVQINNSVSTQKGTLRGLHYQRPPKAETRIVRCIRGSIWDVIVDIREGSSTYGKWYSTELNDNNRTMMYVPQGFAHGFQTMVDNVELLYLHSEFYSIGDGGGLFYNDKDVAIDWPLPVSVISKRDRSHPALNELEPIKL</sequence>
<dbReference type="GO" id="GO:0019305">
    <property type="term" value="P:dTDP-rhamnose biosynthetic process"/>
    <property type="evidence" value="ECO:0007669"/>
    <property type="project" value="TreeGrafter"/>
</dbReference>
<dbReference type="GO" id="GO:0008830">
    <property type="term" value="F:dTDP-4-dehydrorhamnose 3,5-epimerase activity"/>
    <property type="evidence" value="ECO:0007669"/>
    <property type="project" value="InterPro"/>
</dbReference>
<gene>
    <name evidence="1" type="ORF">METZ01_LOCUS456341</name>
</gene>
<dbReference type="GO" id="GO:0000271">
    <property type="term" value="P:polysaccharide biosynthetic process"/>
    <property type="evidence" value="ECO:0007669"/>
    <property type="project" value="TreeGrafter"/>
</dbReference>
<dbReference type="GO" id="GO:0005829">
    <property type="term" value="C:cytosol"/>
    <property type="evidence" value="ECO:0007669"/>
    <property type="project" value="TreeGrafter"/>
</dbReference>
<dbReference type="SUPFAM" id="SSF51182">
    <property type="entry name" value="RmlC-like cupins"/>
    <property type="match status" value="1"/>
</dbReference>
<dbReference type="CDD" id="cd00438">
    <property type="entry name" value="cupin_RmlC"/>
    <property type="match status" value="1"/>
</dbReference>
<reference evidence="1" key="1">
    <citation type="submission" date="2018-05" db="EMBL/GenBank/DDBJ databases">
        <authorList>
            <person name="Lanie J.A."/>
            <person name="Ng W.-L."/>
            <person name="Kazmierczak K.M."/>
            <person name="Andrzejewski T.M."/>
            <person name="Davidsen T.M."/>
            <person name="Wayne K.J."/>
            <person name="Tettelin H."/>
            <person name="Glass J.I."/>
            <person name="Rusch D."/>
            <person name="Podicherti R."/>
            <person name="Tsui H.-C.T."/>
            <person name="Winkler M.E."/>
        </authorList>
    </citation>
    <scope>NUCLEOTIDE SEQUENCE</scope>
</reference>
<accession>A0A383A6S8</accession>
<dbReference type="EMBL" id="UINC01189684">
    <property type="protein sequence ID" value="SVE03487.1"/>
    <property type="molecule type" value="Genomic_DNA"/>
</dbReference>
<evidence type="ECO:0008006" key="2">
    <source>
        <dbReference type="Google" id="ProtNLM"/>
    </source>
</evidence>
<evidence type="ECO:0000313" key="1">
    <source>
        <dbReference type="EMBL" id="SVE03487.1"/>
    </source>
</evidence>